<dbReference type="InterPro" id="IPR036526">
    <property type="entry name" value="C-N_Hydrolase_sf"/>
</dbReference>
<sequence length="226" mass="26512">FKKKFSKKFSEKHTIIMGINTYKKVDNSIKVYNSMVVLDYKLNLLDEYNKNKLVPFGEFLPFEKFLKKIGLKKISHGYQSFSSAKKRELIFIDNKNFNFVPLICYEIIYSGKITSKFNNTDFIINISEDGWFGNSIGPHQHFSHSIFRAIEEGKNIIRSANNGISAYIDSNGIILTKLESTQKGVIEINNYKKLDKTFFSKFGNKIFFYFILIYISLLFFIYKRKR</sequence>
<dbReference type="PANTHER" id="PTHR38686:SF1">
    <property type="entry name" value="APOLIPOPROTEIN N-ACYLTRANSFERASE"/>
    <property type="match status" value="1"/>
</dbReference>
<name>A0A382VTQ0_9ZZZZ</name>
<feature type="non-terminal residue" evidence="10">
    <location>
        <position position="1"/>
    </location>
</feature>
<feature type="transmembrane region" description="Helical" evidence="8">
    <location>
        <begin position="206"/>
        <end position="222"/>
    </location>
</feature>
<dbReference type="NCBIfam" id="TIGR00546">
    <property type="entry name" value="lnt"/>
    <property type="match status" value="1"/>
</dbReference>
<dbReference type="PANTHER" id="PTHR38686">
    <property type="entry name" value="APOLIPOPROTEIN N-ACYLTRANSFERASE"/>
    <property type="match status" value="1"/>
</dbReference>
<dbReference type="AlphaFoldDB" id="A0A382VTQ0"/>
<comment type="subcellular location">
    <subcellularLocation>
        <location evidence="1">Cell membrane</location>
        <topology evidence="1">Multi-pass membrane protein</topology>
    </subcellularLocation>
</comment>
<dbReference type="GO" id="GO:0042158">
    <property type="term" value="P:lipoprotein biosynthetic process"/>
    <property type="evidence" value="ECO:0007669"/>
    <property type="project" value="InterPro"/>
</dbReference>
<evidence type="ECO:0000259" key="9">
    <source>
        <dbReference type="PROSITE" id="PS50263"/>
    </source>
</evidence>
<keyword evidence="4 8" id="KW-0812">Transmembrane</keyword>
<dbReference type="EMBL" id="UINC01154546">
    <property type="protein sequence ID" value="SVD49897.1"/>
    <property type="molecule type" value="Genomic_DNA"/>
</dbReference>
<evidence type="ECO:0000256" key="7">
    <source>
        <dbReference type="ARBA" id="ARBA00023315"/>
    </source>
</evidence>
<dbReference type="InterPro" id="IPR004563">
    <property type="entry name" value="Apolipo_AcylTrfase"/>
</dbReference>
<keyword evidence="5 8" id="KW-1133">Transmembrane helix</keyword>
<keyword evidence="2" id="KW-1003">Cell membrane</keyword>
<evidence type="ECO:0000256" key="5">
    <source>
        <dbReference type="ARBA" id="ARBA00022989"/>
    </source>
</evidence>
<evidence type="ECO:0000256" key="8">
    <source>
        <dbReference type="SAM" id="Phobius"/>
    </source>
</evidence>
<dbReference type="GO" id="GO:0005886">
    <property type="term" value="C:plasma membrane"/>
    <property type="evidence" value="ECO:0007669"/>
    <property type="project" value="UniProtKB-SubCell"/>
</dbReference>
<dbReference type="CDD" id="cd07571">
    <property type="entry name" value="ALP_N-acyl_transferase"/>
    <property type="match status" value="1"/>
</dbReference>
<gene>
    <name evidence="10" type="ORF">METZ01_LOCUS402751</name>
</gene>
<evidence type="ECO:0000256" key="3">
    <source>
        <dbReference type="ARBA" id="ARBA00022679"/>
    </source>
</evidence>
<dbReference type="PROSITE" id="PS50263">
    <property type="entry name" value="CN_HYDROLASE"/>
    <property type="match status" value="1"/>
</dbReference>
<dbReference type="GO" id="GO:0016410">
    <property type="term" value="F:N-acyltransferase activity"/>
    <property type="evidence" value="ECO:0007669"/>
    <property type="project" value="InterPro"/>
</dbReference>
<dbReference type="SUPFAM" id="SSF56317">
    <property type="entry name" value="Carbon-nitrogen hydrolase"/>
    <property type="match status" value="1"/>
</dbReference>
<keyword evidence="3" id="KW-0808">Transferase</keyword>
<dbReference type="Gene3D" id="3.60.110.10">
    <property type="entry name" value="Carbon-nitrogen hydrolase"/>
    <property type="match status" value="1"/>
</dbReference>
<dbReference type="InterPro" id="IPR003010">
    <property type="entry name" value="C-N_Hydrolase"/>
</dbReference>
<keyword evidence="7" id="KW-0012">Acyltransferase</keyword>
<evidence type="ECO:0000256" key="2">
    <source>
        <dbReference type="ARBA" id="ARBA00022475"/>
    </source>
</evidence>
<keyword evidence="6 8" id="KW-0472">Membrane</keyword>
<accession>A0A382VTQ0</accession>
<evidence type="ECO:0000256" key="6">
    <source>
        <dbReference type="ARBA" id="ARBA00023136"/>
    </source>
</evidence>
<evidence type="ECO:0000313" key="10">
    <source>
        <dbReference type="EMBL" id="SVD49897.1"/>
    </source>
</evidence>
<feature type="domain" description="CN hydrolase" evidence="9">
    <location>
        <begin position="1"/>
        <end position="196"/>
    </location>
</feature>
<dbReference type="Pfam" id="PF00795">
    <property type="entry name" value="CN_hydrolase"/>
    <property type="match status" value="1"/>
</dbReference>
<organism evidence="10">
    <name type="scientific">marine metagenome</name>
    <dbReference type="NCBI Taxonomy" id="408172"/>
    <lineage>
        <taxon>unclassified sequences</taxon>
        <taxon>metagenomes</taxon>
        <taxon>ecological metagenomes</taxon>
    </lineage>
</organism>
<evidence type="ECO:0000256" key="1">
    <source>
        <dbReference type="ARBA" id="ARBA00004651"/>
    </source>
</evidence>
<reference evidence="10" key="1">
    <citation type="submission" date="2018-05" db="EMBL/GenBank/DDBJ databases">
        <authorList>
            <person name="Lanie J.A."/>
            <person name="Ng W.-L."/>
            <person name="Kazmierczak K.M."/>
            <person name="Andrzejewski T.M."/>
            <person name="Davidsen T.M."/>
            <person name="Wayne K.J."/>
            <person name="Tettelin H."/>
            <person name="Glass J.I."/>
            <person name="Rusch D."/>
            <person name="Podicherti R."/>
            <person name="Tsui H.-C.T."/>
            <person name="Winkler M.E."/>
        </authorList>
    </citation>
    <scope>NUCLEOTIDE SEQUENCE</scope>
</reference>
<evidence type="ECO:0000256" key="4">
    <source>
        <dbReference type="ARBA" id="ARBA00022692"/>
    </source>
</evidence>
<proteinExistence type="predicted"/>
<protein>
    <recommendedName>
        <fullName evidence="9">CN hydrolase domain-containing protein</fullName>
    </recommendedName>
</protein>